<proteinExistence type="predicted"/>
<sequence length="60" mass="7029">MDDYDWNLAMDKAIAIVKEQFQCVNNTCCAAHVRMAIKRLEDKKIKDEPVESIMQDHYVI</sequence>
<comment type="caution">
    <text evidence="1">The sequence shown here is derived from an EMBL/GenBank/DDBJ whole genome shotgun (WGS) entry which is preliminary data.</text>
</comment>
<protein>
    <submittedName>
        <fullName evidence="1">Uncharacterized protein</fullName>
    </submittedName>
</protein>
<dbReference type="EMBL" id="LAZR01022082">
    <property type="protein sequence ID" value="KKL83105.1"/>
    <property type="molecule type" value="Genomic_DNA"/>
</dbReference>
<gene>
    <name evidence="1" type="ORF">LCGC14_1978120</name>
</gene>
<organism evidence="1">
    <name type="scientific">marine sediment metagenome</name>
    <dbReference type="NCBI Taxonomy" id="412755"/>
    <lineage>
        <taxon>unclassified sequences</taxon>
        <taxon>metagenomes</taxon>
        <taxon>ecological metagenomes</taxon>
    </lineage>
</organism>
<evidence type="ECO:0000313" key="1">
    <source>
        <dbReference type="EMBL" id="KKL83105.1"/>
    </source>
</evidence>
<dbReference type="AlphaFoldDB" id="A0A0F9HN26"/>
<name>A0A0F9HN26_9ZZZZ</name>
<reference evidence="1" key="1">
    <citation type="journal article" date="2015" name="Nature">
        <title>Complex archaea that bridge the gap between prokaryotes and eukaryotes.</title>
        <authorList>
            <person name="Spang A."/>
            <person name="Saw J.H."/>
            <person name="Jorgensen S.L."/>
            <person name="Zaremba-Niedzwiedzka K."/>
            <person name="Martijn J."/>
            <person name="Lind A.E."/>
            <person name="van Eijk R."/>
            <person name="Schleper C."/>
            <person name="Guy L."/>
            <person name="Ettema T.J."/>
        </authorList>
    </citation>
    <scope>NUCLEOTIDE SEQUENCE</scope>
</reference>
<accession>A0A0F9HN26</accession>